<name>A0A6B2LGX9_9EUKA</name>
<dbReference type="InterPro" id="IPR019734">
    <property type="entry name" value="TPR_rpt"/>
</dbReference>
<evidence type="ECO:0000313" key="3">
    <source>
        <dbReference type="EMBL" id="NDV36332.1"/>
    </source>
</evidence>
<dbReference type="InterPro" id="IPR011990">
    <property type="entry name" value="TPR-like_helical_dom_sf"/>
</dbReference>
<dbReference type="PANTHER" id="PTHR46014:SF1">
    <property type="entry name" value="TETRATRICOPEPTIDE REPEAT PROTEIN 1"/>
    <property type="match status" value="1"/>
</dbReference>
<dbReference type="InterPro" id="IPR052769">
    <property type="entry name" value="TPR_domain_protein"/>
</dbReference>
<dbReference type="Pfam" id="PF00515">
    <property type="entry name" value="TPR_1"/>
    <property type="match status" value="1"/>
</dbReference>
<proteinExistence type="predicted"/>
<protein>
    <submittedName>
        <fullName evidence="3">Uncharacterized protein</fullName>
    </submittedName>
</protein>
<evidence type="ECO:0000256" key="2">
    <source>
        <dbReference type="SAM" id="MobiDB-lite"/>
    </source>
</evidence>
<feature type="compositionally biased region" description="Basic and acidic residues" evidence="2">
    <location>
        <begin position="10"/>
        <end position="24"/>
    </location>
</feature>
<reference evidence="3" key="1">
    <citation type="journal article" date="2020" name="J. Eukaryot. Microbiol.">
        <title>De novo Sequencing, Assembly and Annotation of the Transcriptome for the Free-Living Testate Amoeba Arcella intermedia.</title>
        <authorList>
            <person name="Ribeiro G.M."/>
            <person name="Porfirio-Sousa A.L."/>
            <person name="Maurer-Alcala X.X."/>
            <person name="Katz L.A."/>
            <person name="Lahr D.J.G."/>
        </authorList>
    </citation>
    <scope>NUCLEOTIDE SEQUENCE</scope>
</reference>
<evidence type="ECO:0000256" key="1">
    <source>
        <dbReference type="PROSITE-ProRule" id="PRU00339"/>
    </source>
</evidence>
<dbReference type="EMBL" id="GIBP01007363">
    <property type="protein sequence ID" value="NDV36332.1"/>
    <property type="molecule type" value="Transcribed_RNA"/>
</dbReference>
<dbReference type="SUPFAM" id="SSF48452">
    <property type="entry name" value="TPR-like"/>
    <property type="match status" value="1"/>
</dbReference>
<keyword evidence="1" id="KW-0802">TPR repeat</keyword>
<feature type="repeat" description="TPR" evidence="1">
    <location>
        <begin position="115"/>
        <end position="148"/>
    </location>
</feature>
<feature type="repeat" description="TPR" evidence="1">
    <location>
        <begin position="43"/>
        <end position="76"/>
    </location>
</feature>
<dbReference type="Gene3D" id="1.25.40.10">
    <property type="entry name" value="Tetratricopeptide repeat domain"/>
    <property type="match status" value="1"/>
</dbReference>
<dbReference type="AlphaFoldDB" id="A0A6B2LGX9"/>
<dbReference type="PROSITE" id="PS50005">
    <property type="entry name" value="TPR"/>
    <property type="match status" value="2"/>
</dbReference>
<organism evidence="3">
    <name type="scientific">Arcella intermedia</name>
    <dbReference type="NCBI Taxonomy" id="1963864"/>
    <lineage>
        <taxon>Eukaryota</taxon>
        <taxon>Amoebozoa</taxon>
        <taxon>Tubulinea</taxon>
        <taxon>Elardia</taxon>
        <taxon>Arcellinida</taxon>
        <taxon>Sphaerothecina</taxon>
        <taxon>Arcellidae</taxon>
        <taxon>Arcella</taxon>
    </lineage>
</organism>
<sequence>MSENGPSDIISEKGDDELREKVEEVQEEAQIDPAVLEQRLKEAEELKLIGNDEFQKENYEMAIQKYTEAIQLVPKDHEKSAIFHSNRAAAHLHLSQYKEAVADCDVALKITPLSVKAIHRRANANYQLKEYKKALEDYKKYLELNPGVSNASVQRLVDELPALIQKQEEEEKAKMMEDLKSLGNKFLGLFGMSVDNFQATQDSTTGGYSIKFNPNK</sequence>
<dbReference type="SMART" id="SM00028">
    <property type="entry name" value="TPR"/>
    <property type="match status" value="3"/>
</dbReference>
<accession>A0A6B2LGX9</accession>
<dbReference type="PANTHER" id="PTHR46014">
    <property type="entry name" value="TETRATRICOPEPTIDE REPEAT PROTEIN 1"/>
    <property type="match status" value="1"/>
</dbReference>
<dbReference type="Pfam" id="PF13432">
    <property type="entry name" value="TPR_16"/>
    <property type="match status" value="1"/>
</dbReference>
<feature type="region of interest" description="Disordered" evidence="2">
    <location>
        <begin position="1"/>
        <end position="29"/>
    </location>
</feature>